<dbReference type="EMBL" id="BART01014776">
    <property type="protein sequence ID" value="GAG77076.1"/>
    <property type="molecule type" value="Genomic_DNA"/>
</dbReference>
<comment type="caution">
    <text evidence="1">The sequence shown here is derived from an EMBL/GenBank/DDBJ whole genome shotgun (WGS) entry which is preliminary data.</text>
</comment>
<sequence>ANKQLVLSGIKEAETDEEKELLAAAQAEPQEKDPAMVLAKAEELKGQADIMKVKKEGIEMQLTDENAKSSHQVAVFKAQTERMKVEVAAHEAGAKIAKTQVETEGE</sequence>
<name>X1BY55_9ZZZZ</name>
<gene>
    <name evidence="1" type="ORF">S01H4_29179</name>
</gene>
<feature type="non-terminal residue" evidence="1">
    <location>
        <position position="1"/>
    </location>
</feature>
<organism evidence="1">
    <name type="scientific">marine sediment metagenome</name>
    <dbReference type="NCBI Taxonomy" id="412755"/>
    <lineage>
        <taxon>unclassified sequences</taxon>
        <taxon>metagenomes</taxon>
        <taxon>ecological metagenomes</taxon>
    </lineage>
</organism>
<proteinExistence type="predicted"/>
<feature type="non-terminal residue" evidence="1">
    <location>
        <position position="106"/>
    </location>
</feature>
<protein>
    <submittedName>
        <fullName evidence="1">Uncharacterized protein</fullName>
    </submittedName>
</protein>
<accession>X1BY55</accession>
<dbReference type="AlphaFoldDB" id="X1BY55"/>
<evidence type="ECO:0000313" key="1">
    <source>
        <dbReference type="EMBL" id="GAG77076.1"/>
    </source>
</evidence>
<reference evidence="1" key="1">
    <citation type="journal article" date="2014" name="Front. Microbiol.">
        <title>High frequency of phylogenetically diverse reductive dehalogenase-homologous genes in deep subseafloor sedimentary metagenomes.</title>
        <authorList>
            <person name="Kawai M."/>
            <person name="Futagami T."/>
            <person name="Toyoda A."/>
            <person name="Takaki Y."/>
            <person name="Nishi S."/>
            <person name="Hori S."/>
            <person name="Arai W."/>
            <person name="Tsubouchi T."/>
            <person name="Morono Y."/>
            <person name="Uchiyama I."/>
            <person name="Ito T."/>
            <person name="Fujiyama A."/>
            <person name="Inagaki F."/>
            <person name="Takami H."/>
        </authorList>
    </citation>
    <scope>NUCLEOTIDE SEQUENCE</scope>
    <source>
        <strain evidence="1">Expedition CK06-06</strain>
    </source>
</reference>
<dbReference type="Gene3D" id="6.10.280.90">
    <property type="match status" value="1"/>
</dbReference>